<keyword evidence="6" id="KW-1185">Reference proteome</keyword>
<dbReference type="Pfam" id="PF13857">
    <property type="entry name" value="Ank_5"/>
    <property type="match status" value="1"/>
</dbReference>
<gene>
    <name evidence="5" type="ORF">M0813_25341</name>
</gene>
<dbReference type="SMART" id="SM00248">
    <property type="entry name" value="ANK"/>
    <property type="match status" value="11"/>
</dbReference>
<sequence>MGNKELLKQVKSGDLKKIRKTLDRRRSEINKQNETGDTPLHFVLKYSVGIEIVKLLFENKAAINVKNGMLPIHVACNNDASIAIIHLLVSAGSDVNCQDNHGNTPLHYLCSSNSSLEIVEYLISQGADLNLQNKANETPIFLATDNTVKIKIIRSLIEHGAKLDFVSQGGLNLIHYAAKHNVSPEIIQLLIDNGVDVNGRNTVLGNQPLHYACQWQVMTPLIECLIENNAEINSQNQNTPLHVACANKSRLDIIKLLIDNGAEIDARNKYQNTPLIEACQNDIELEVIQFLVESGADPNAVNNSGGTPLHQLCWIDASIELVEYIISVGGDIKAINSRGNTPLHVAAKFNGKPVLLKYFVKNLSDLHLKNNEEHTPFHECCSGILRGGVKINRLETLISLGSFAEVEKLTEESKKMLFYNKEVVEIFNWYSYISSEMDLLLERGEYADQIIETCDKYEIPVSNDVFLFRLGSQQLAQKAINFCKTKEKENVLLFLKWVYGGIIHENIEREKVHKMCIDLEIGDQFYDKLGTEGLLIDLEQAFEDEESKDFTIIVNQKRIKVHKFLLFARSNLFRSMFVSLQENNINEINEHSNKSVETMKVFIKSLYTDNVDLSSVKNVERIIVELPEAFDFYQIDEKSKVFNRMKIQISDLKDTKKNKKF</sequence>
<evidence type="ECO:0000256" key="1">
    <source>
        <dbReference type="ARBA" id="ARBA00022737"/>
    </source>
</evidence>
<dbReference type="SUPFAM" id="SSF54695">
    <property type="entry name" value="POZ domain"/>
    <property type="match status" value="1"/>
</dbReference>
<dbReference type="Pfam" id="PF13637">
    <property type="entry name" value="Ank_4"/>
    <property type="match status" value="1"/>
</dbReference>
<dbReference type="InterPro" id="IPR011333">
    <property type="entry name" value="SKP1/BTB/POZ_sf"/>
</dbReference>
<dbReference type="Gene3D" id="1.25.40.20">
    <property type="entry name" value="Ankyrin repeat-containing domain"/>
    <property type="match status" value="4"/>
</dbReference>
<evidence type="ECO:0000256" key="3">
    <source>
        <dbReference type="PROSITE-ProRule" id="PRU00023"/>
    </source>
</evidence>
<dbReference type="InterPro" id="IPR000210">
    <property type="entry name" value="BTB/POZ_dom"/>
</dbReference>
<evidence type="ECO:0000256" key="2">
    <source>
        <dbReference type="ARBA" id="ARBA00023043"/>
    </source>
</evidence>
<dbReference type="Gene3D" id="3.30.710.10">
    <property type="entry name" value="Potassium Channel Kv1.1, Chain A"/>
    <property type="match status" value="1"/>
</dbReference>
<dbReference type="InterPro" id="IPR036770">
    <property type="entry name" value="Ankyrin_rpt-contain_sf"/>
</dbReference>
<feature type="repeat" description="ANK" evidence="3">
    <location>
        <begin position="169"/>
        <end position="202"/>
    </location>
</feature>
<feature type="repeat" description="ANK" evidence="3">
    <location>
        <begin position="204"/>
        <end position="237"/>
    </location>
</feature>
<feature type="repeat" description="ANK" evidence="3">
    <location>
        <begin position="270"/>
        <end position="303"/>
    </location>
</feature>
<dbReference type="PANTHER" id="PTHR24126">
    <property type="entry name" value="ANKYRIN REPEAT, PH AND SEC7 DOMAIN CONTAINING PROTEIN SECG-RELATED"/>
    <property type="match status" value="1"/>
</dbReference>
<organism evidence="5 6">
    <name type="scientific">Anaeramoeba flamelloides</name>
    <dbReference type="NCBI Taxonomy" id="1746091"/>
    <lineage>
        <taxon>Eukaryota</taxon>
        <taxon>Metamonada</taxon>
        <taxon>Anaeramoebidae</taxon>
        <taxon>Anaeramoeba</taxon>
    </lineage>
</organism>
<dbReference type="EMBL" id="JAOAOG010000229">
    <property type="protein sequence ID" value="KAJ6239129.1"/>
    <property type="molecule type" value="Genomic_DNA"/>
</dbReference>
<dbReference type="PROSITE" id="PS50097">
    <property type="entry name" value="BTB"/>
    <property type="match status" value="1"/>
</dbReference>
<dbReference type="SUPFAM" id="SSF48403">
    <property type="entry name" value="Ankyrin repeat"/>
    <property type="match status" value="1"/>
</dbReference>
<dbReference type="PROSITE" id="PS50297">
    <property type="entry name" value="ANK_REP_REGION"/>
    <property type="match status" value="6"/>
</dbReference>
<feature type="repeat" description="ANK" evidence="3">
    <location>
        <begin position="338"/>
        <end position="371"/>
    </location>
</feature>
<dbReference type="PANTHER" id="PTHR24126:SF14">
    <property type="entry name" value="ANK_REP_REGION DOMAIN-CONTAINING PROTEIN"/>
    <property type="match status" value="1"/>
</dbReference>
<dbReference type="PROSITE" id="PS50088">
    <property type="entry name" value="ANK_REPEAT"/>
    <property type="match status" value="8"/>
</dbReference>
<protein>
    <submittedName>
        <fullName evidence="5">Ankyrin repeat</fullName>
    </submittedName>
</protein>
<keyword evidence="1" id="KW-0677">Repeat</keyword>
<feature type="repeat" description="ANK" evidence="3">
    <location>
        <begin position="101"/>
        <end position="134"/>
    </location>
</feature>
<feature type="repeat" description="ANK" evidence="3">
    <location>
        <begin position="236"/>
        <end position="269"/>
    </location>
</feature>
<evidence type="ECO:0000313" key="5">
    <source>
        <dbReference type="EMBL" id="KAJ6239129.1"/>
    </source>
</evidence>
<comment type="caution">
    <text evidence="5">The sequence shown here is derived from an EMBL/GenBank/DDBJ whole genome shotgun (WGS) entry which is preliminary data.</text>
</comment>
<feature type="repeat" description="ANK" evidence="3">
    <location>
        <begin position="35"/>
        <end position="68"/>
    </location>
</feature>
<evidence type="ECO:0000259" key="4">
    <source>
        <dbReference type="PROSITE" id="PS50097"/>
    </source>
</evidence>
<name>A0ABQ8Y5Z2_9EUKA</name>
<reference evidence="5" key="1">
    <citation type="submission" date="2022-08" db="EMBL/GenBank/DDBJ databases">
        <title>Novel sulfate-reducing endosymbionts in the free-living metamonad Anaeramoeba.</title>
        <authorList>
            <person name="Jerlstrom-Hultqvist J."/>
            <person name="Cepicka I."/>
            <person name="Gallot-Lavallee L."/>
            <person name="Salas-Leiva D."/>
            <person name="Curtis B.A."/>
            <person name="Zahonova K."/>
            <person name="Pipaliya S."/>
            <person name="Dacks J."/>
            <person name="Roger A.J."/>
        </authorList>
    </citation>
    <scope>NUCLEOTIDE SEQUENCE</scope>
    <source>
        <strain evidence="5">Schooner1</strain>
    </source>
</reference>
<dbReference type="SMART" id="SM00225">
    <property type="entry name" value="BTB"/>
    <property type="match status" value="1"/>
</dbReference>
<feature type="repeat" description="ANK" evidence="3">
    <location>
        <begin position="67"/>
        <end position="100"/>
    </location>
</feature>
<proteinExistence type="predicted"/>
<dbReference type="Pfam" id="PF00651">
    <property type="entry name" value="BTB"/>
    <property type="match status" value="1"/>
</dbReference>
<feature type="domain" description="BTB" evidence="4">
    <location>
        <begin position="548"/>
        <end position="615"/>
    </location>
</feature>
<keyword evidence="2 3" id="KW-0040">ANK repeat</keyword>
<evidence type="ECO:0000313" key="6">
    <source>
        <dbReference type="Proteomes" id="UP001150062"/>
    </source>
</evidence>
<accession>A0ABQ8Y5Z2</accession>
<dbReference type="Proteomes" id="UP001150062">
    <property type="component" value="Unassembled WGS sequence"/>
</dbReference>
<dbReference type="InterPro" id="IPR002110">
    <property type="entry name" value="Ankyrin_rpt"/>
</dbReference>
<dbReference type="Pfam" id="PF12796">
    <property type="entry name" value="Ank_2"/>
    <property type="match status" value="2"/>
</dbReference>